<dbReference type="InterPro" id="IPR036960">
    <property type="entry name" value="T-box_sf"/>
</dbReference>
<dbReference type="PRINTS" id="PR00937">
    <property type="entry name" value="TBOX"/>
</dbReference>
<dbReference type="InterPro" id="IPR008967">
    <property type="entry name" value="p53-like_TF_DNA-bd_sf"/>
</dbReference>
<organism evidence="8 9">
    <name type="scientific">Plectus sambesii</name>
    <dbReference type="NCBI Taxonomy" id="2011161"/>
    <lineage>
        <taxon>Eukaryota</taxon>
        <taxon>Metazoa</taxon>
        <taxon>Ecdysozoa</taxon>
        <taxon>Nematoda</taxon>
        <taxon>Chromadorea</taxon>
        <taxon>Plectida</taxon>
        <taxon>Plectina</taxon>
        <taxon>Plectoidea</taxon>
        <taxon>Plectidae</taxon>
        <taxon>Plectus</taxon>
    </lineage>
</organism>
<dbReference type="PROSITE" id="PS50252">
    <property type="entry name" value="TBOX_3"/>
    <property type="match status" value="1"/>
</dbReference>
<dbReference type="Gene3D" id="2.60.40.820">
    <property type="entry name" value="Transcription factor, T-box"/>
    <property type="match status" value="1"/>
</dbReference>
<dbReference type="PANTHER" id="PTHR11267:SF190">
    <property type="entry name" value="T-BOX TRANSCRIPTION FACTOR TBX20"/>
    <property type="match status" value="1"/>
</dbReference>
<comment type="caution">
    <text evidence="5">Lacks conserved residue(s) required for the propagation of feature annotation.</text>
</comment>
<evidence type="ECO:0000256" key="5">
    <source>
        <dbReference type="PROSITE-ProRule" id="PRU00201"/>
    </source>
</evidence>
<dbReference type="CDD" id="cd20193">
    <property type="entry name" value="T-box_TBX20-like"/>
    <property type="match status" value="1"/>
</dbReference>
<dbReference type="FunFam" id="2.60.40.820:FF:000008">
    <property type="entry name" value="T-box transcription factor TBX20"/>
    <property type="match status" value="1"/>
</dbReference>
<feature type="domain" description="T-box" evidence="7">
    <location>
        <begin position="337"/>
        <end position="528"/>
    </location>
</feature>
<evidence type="ECO:0000256" key="6">
    <source>
        <dbReference type="SAM" id="MobiDB-lite"/>
    </source>
</evidence>
<dbReference type="GO" id="GO:0000978">
    <property type="term" value="F:RNA polymerase II cis-regulatory region sequence-specific DNA binding"/>
    <property type="evidence" value="ECO:0007669"/>
    <property type="project" value="InterPro"/>
</dbReference>
<dbReference type="InterPro" id="IPR046360">
    <property type="entry name" value="T-box_DNA-bd"/>
</dbReference>
<dbReference type="WBParaSite" id="PSAMB.scaffold3504size18017.g21701.t1">
    <property type="protein sequence ID" value="PSAMB.scaffold3504size18017.g21701.t1"/>
    <property type="gene ID" value="PSAMB.scaffold3504size18017.g21701"/>
</dbReference>
<dbReference type="SMART" id="SM00425">
    <property type="entry name" value="TBOX"/>
    <property type="match status" value="1"/>
</dbReference>
<keyword evidence="1" id="KW-0805">Transcription regulation</keyword>
<evidence type="ECO:0000256" key="3">
    <source>
        <dbReference type="ARBA" id="ARBA00023163"/>
    </source>
</evidence>
<feature type="region of interest" description="Disordered" evidence="6">
    <location>
        <begin position="629"/>
        <end position="668"/>
    </location>
</feature>
<evidence type="ECO:0000256" key="4">
    <source>
        <dbReference type="ARBA" id="ARBA00023242"/>
    </source>
</evidence>
<feature type="region of interest" description="Disordered" evidence="6">
    <location>
        <begin position="62"/>
        <end position="101"/>
    </location>
</feature>
<evidence type="ECO:0000313" key="8">
    <source>
        <dbReference type="Proteomes" id="UP000887566"/>
    </source>
</evidence>
<dbReference type="Pfam" id="PF00907">
    <property type="entry name" value="T-box"/>
    <property type="match status" value="1"/>
</dbReference>
<feature type="compositionally biased region" description="Polar residues" evidence="6">
    <location>
        <begin position="156"/>
        <end position="166"/>
    </location>
</feature>
<dbReference type="GO" id="GO:0005634">
    <property type="term" value="C:nucleus"/>
    <property type="evidence" value="ECO:0007669"/>
    <property type="project" value="UniProtKB-SubCell"/>
</dbReference>
<dbReference type="GO" id="GO:0007507">
    <property type="term" value="P:heart development"/>
    <property type="evidence" value="ECO:0007669"/>
    <property type="project" value="TreeGrafter"/>
</dbReference>
<feature type="region of interest" description="Disordered" evidence="6">
    <location>
        <begin position="147"/>
        <end position="188"/>
    </location>
</feature>
<feature type="compositionally biased region" description="Basic residues" evidence="6">
    <location>
        <begin position="74"/>
        <end position="89"/>
    </location>
</feature>
<proteinExistence type="predicted"/>
<sequence length="668" mass="73727">MTDERRDTFSTVPRPTDKRTTALIIDFSFIRTSRLPRWSKSPPASRAILRIAHRHRHLIERRPRSSHTTSATKARTHARYSKQCRRAKADKKTTNTARNGGDMKGADVEAFAGYRVPAYARKAEFGPGHDRKLPFGFMTARHPFAAISHRPDDPRTSTATPQQAASDNRRFAPQKLVKRNSAPPKSIPSLPLVQEAHVLPIFGGLANERCRSAWQPQSGPGNRALAPGDCHKVEWFAHRLNSVDLDVVGRGCLRAIVALDLVARTKKTKFSIEALMGDDDPTSSSAGIGSKESIAGTPEREQNSDQEEDGQVADDDPPLVYPKGGNSASLAAVECRLEGQDVWLEFHQLGTEMIITKSGRRMFPVIKVAFSGCDREAKYAVFIDIVPVDNKRYRYAYHRSSWLVAGKADPPSPTRLYMHPDSPFTGEQLVKQVVSFEKAKLTNNEIDKTGHIILNSMHRYAPRIHVVKQSRDKPVNWSALSASNDLQNEEFKTFVFPETQFTAVTAYQNQLITKMKIERNPFAKGFRDSSRLADFDSYCRDGPTSGGNELPFGPFQMQAGLGIFGVQGLLMQLRQRQNTFLPFLSRMPLPAGMSGLPGLLTPAALSAYPFGLTSALGMPFTLPFPHRKPAGAAETAASLSNDDSVAADDDDDDSTVETVGGDDAKRDG</sequence>
<dbReference type="InterPro" id="IPR001699">
    <property type="entry name" value="TF_T-box"/>
</dbReference>
<feature type="compositionally biased region" description="Acidic residues" evidence="6">
    <location>
        <begin position="304"/>
        <end position="317"/>
    </location>
</feature>
<reference evidence="9" key="1">
    <citation type="submission" date="2022-11" db="UniProtKB">
        <authorList>
            <consortium name="WormBaseParasite"/>
        </authorList>
    </citation>
    <scope>IDENTIFICATION</scope>
</reference>
<keyword evidence="2 5" id="KW-0238">DNA-binding</keyword>
<accession>A0A914W870</accession>
<dbReference type="Proteomes" id="UP000887566">
    <property type="component" value="Unplaced"/>
</dbReference>
<evidence type="ECO:0000259" key="7">
    <source>
        <dbReference type="PROSITE" id="PS50252"/>
    </source>
</evidence>
<evidence type="ECO:0000256" key="1">
    <source>
        <dbReference type="ARBA" id="ARBA00023015"/>
    </source>
</evidence>
<dbReference type="PANTHER" id="PTHR11267">
    <property type="entry name" value="T-BOX PROTEIN-RELATED"/>
    <property type="match status" value="1"/>
</dbReference>
<feature type="compositionally biased region" description="Acidic residues" evidence="6">
    <location>
        <begin position="645"/>
        <end position="655"/>
    </location>
</feature>
<name>A0A914W870_9BILA</name>
<keyword evidence="8" id="KW-1185">Reference proteome</keyword>
<dbReference type="GO" id="GO:0000785">
    <property type="term" value="C:chromatin"/>
    <property type="evidence" value="ECO:0007669"/>
    <property type="project" value="TreeGrafter"/>
</dbReference>
<keyword evidence="4 5" id="KW-0539">Nucleus</keyword>
<dbReference type="SUPFAM" id="SSF49417">
    <property type="entry name" value="p53-like transcription factors"/>
    <property type="match status" value="1"/>
</dbReference>
<evidence type="ECO:0000256" key="2">
    <source>
        <dbReference type="ARBA" id="ARBA00023125"/>
    </source>
</evidence>
<feature type="region of interest" description="Disordered" evidence="6">
    <location>
        <begin position="280"/>
        <end position="320"/>
    </location>
</feature>
<dbReference type="GO" id="GO:0045893">
    <property type="term" value="P:positive regulation of DNA-templated transcription"/>
    <property type="evidence" value="ECO:0007669"/>
    <property type="project" value="InterPro"/>
</dbReference>
<comment type="subcellular location">
    <subcellularLocation>
        <location evidence="5">Nucleus</location>
    </subcellularLocation>
</comment>
<dbReference type="GO" id="GO:0001708">
    <property type="term" value="P:cell fate specification"/>
    <property type="evidence" value="ECO:0007669"/>
    <property type="project" value="TreeGrafter"/>
</dbReference>
<keyword evidence="3" id="KW-0804">Transcription</keyword>
<evidence type="ECO:0000313" key="9">
    <source>
        <dbReference type="WBParaSite" id="PSAMB.scaffold3504size18017.g21701.t1"/>
    </source>
</evidence>
<protein>
    <submittedName>
        <fullName evidence="9">T-box domain-containing protein</fullName>
    </submittedName>
</protein>
<dbReference type="GO" id="GO:0000981">
    <property type="term" value="F:DNA-binding transcription factor activity, RNA polymerase II-specific"/>
    <property type="evidence" value="ECO:0007669"/>
    <property type="project" value="TreeGrafter"/>
</dbReference>
<dbReference type="AlphaFoldDB" id="A0A914W870"/>